<dbReference type="PIRSF" id="PIRSF006170">
    <property type="entry name" value="YfgM"/>
    <property type="match status" value="1"/>
</dbReference>
<keyword evidence="4 9" id="KW-1133">Transmembrane helix</keyword>
<feature type="domain" description="Ancillary SecYEG translocon subunit/Cell division coordinator CpoB TPR" evidence="10">
    <location>
        <begin position="15"/>
        <end position="208"/>
    </location>
</feature>
<organism evidence="11 12">
    <name type="scientific">Acidihalobacter prosperus</name>
    <dbReference type="NCBI Taxonomy" id="160660"/>
    <lineage>
        <taxon>Bacteria</taxon>
        <taxon>Pseudomonadati</taxon>
        <taxon>Pseudomonadota</taxon>
        <taxon>Gammaproteobacteria</taxon>
        <taxon>Chromatiales</taxon>
        <taxon>Ectothiorhodospiraceae</taxon>
        <taxon>Acidihalobacter</taxon>
    </lineage>
</organism>
<evidence type="ECO:0000256" key="1">
    <source>
        <dbReference type="ARBA" id="ARBA00004401"/>
    </source>
</evidence>
<evidence type="ECO:0000256" key="6">
    <source>
        <dbReference type="ARBA" id="ARBA00023186"/>
    </source>
</evidence>
<evidence type="ECO:0000256" key="9">
    <source>
        <dbReference type="SAM" id="Phobius"/>
    </source>
</evidence>
<dbReference type="OrthoDB" id="9789675at2"/>
<comment type="caution">
    <text evidence="11">The sequence shown here is derived from an EMBL/GenBank/DDBJ whole genome shotgun (WGS) entry which is preliminary data.</text>
</comment>
<evidence type="ECO:0000313" key="12">
    <source>
        <dbReference type="Proteomes" id="UP000029273"/>
    </source>
</evidence>
<evidence type="ECO:0000256" key="7">
    <source>
        <dbReference type="ARBA" id="ARBA00024197"/>
    </source>
</evidence>
<keyword evidence="5 9" id="KW-0472">Membrane</keyword>
<dbReference type="InterPro" id="IPR011990">
    <property type="entry name" value="TPR-like_helical_dom_sf"/>
</dbReference>
<name>A0A1A6C7W5_9GAMM</name>
<dbReference type="GO" id="GO:0005886">
    <property type="term" value="C:plasma membrane"/>
    <property type="evidence" value="ECO:0007669"/>
    <property type="project" value="UniProtKB-SubCell"/>
</dbReference>
<accession>A0A1A6C7W5</accession>
<dbReference type="Proteomes" id="UP000029273">
    <property type="component" value="Unassembled WGS sequence"/>
</dbReference>
<dbReference type="SUPFAM" id="SSF48452">
    <property type="entry name" value="TPR-like"/>
    <property type="match status" value="1"/>
</dbReference>
<reference evidence="11 12" key="1">
    <citation type="journal article" date="2014" name="Genome Announc.">
        <title>Draft Genome Sequence of the Iron-Oxidizing, Acidophilic, and Halotolerant 'Thiobacillus prosperus' Type Strain DSM 5130.</title>
        <authorList>
            <person name="Ossandon F.J."/>
            <person name="Cardenas J.P."/>
            <person name="Corbett M."/>
            <person name="Quatrini R."/>
            <person name="Holmes D.S."/>
            <person name="Watkin E."/>
        </authorList>
    </citation>
    <scope>NUCLEOTIDE SEQUENCE [LARGE SCALE GENOMIC DNA]</scope>
    <source>
        <strain evidence="11 12">DSM 5130</strain>
    </source>
</reference>
<evidence type="ECO:0000256" key="4">
    <source>
        <dbReference type="ARBA" id="ARBA00022989"/>
    </source>
</evidence>
<evidence type="ECO:0000256" key="3">
    <source>
        <dbReference type="ARBA" id="ARBA00022692"/>
    </source>
</evidence>
<proteinExistence type="inferred from homology"/>
<evidence type="ECO:0000259" key="10">
    <source>
        <dbReference type="Pfam" id="PF09976"/>
    </source>
</evidence>
<keyword evidence="3 9" id="KW-0812">Transmembrane</keyword>
<dbReference type="Pfam" id="PF09976">
    <property type="entry name" value="TPR_21"/>
    <property type="match status" value="1"/>
</dbReference>
<evidence type="ECO:0000313" key="11">
    <source>
        <dbReference type="EMBL" id="OBS10646.1"/>
    </source>
</evidence>
<keyword evidence="6" id="KW-0143">Chaperone</keyword>
<evidence type="ECO:0000256" key="5">
    <source>
        <dbReference type="ARBA" id="ARBA00023136"/>
    </source>
</evidence>
<sequence length="216" mass="24095">MTAYHVEDEELEAAKHWWRRYGRWLALAAVAGLIGFFAWKGWAYYQAREDKKASALYSQMLSANRQHQDKRWPGQAVDLIKRFSGTPYASLAAFMLAKQAVMDGHLDQAAERLRWVVDHGSQKALRELAALRLARVLIADKKPDEALKLLSSGFGEAYLPLTQSLRGDAWLAKGERQKARNAYEEALAGAQAMGLPTRDLEMKLDALPAPAAQGGK</sequence>
<comment type="similarity">
    <text evidence="7">Belongs to the YfgM family.</text>
</comment>
<evidence type="ECO:0000256" key="8">
    <source>
        <dbReference type="ARBA" id="ARBA00024235"/>
    </source>
</evidence>
<evidence type="ECO:0000256" key="2">
    <source>
        <dbReference type="ARBA" id="ARBA00022475"/>
    </source>
</evidence>
<gene>
    <name evidence="11" type="ORF">Thpro_020362</name>
</gene>
<comment type="subcellular location">
    <subcellularLocation>
        <location evidence="1">Cell membrane</location>
        <topology evidence="1">Single-pass type II membrane protein</topology>
    </subcellularLocation>
</comment>
<dbReference type="PANTHER" id="PTHR38035:SF1">
    <property type="entry name" value="ANCILLARY SECYEG TRANSLOCON SUBUNIT"/>
    <property type="match status" value="1"/>
</dbReference>
<dbReference type="EMBL" id="JQSG02000001">
    <property type="protein sequence ID" value="OBS10646.1"/>
    <property type="molecule type" value="Genomic_DNA"/>
</dbReference>
<keyword evidence="2" id="KW-1003">Cell membrane</keyword>
<keyword evidence="12" id="KW-1185">Reference proteome</keyword>
<dbReference type="GO" id="GO:0044877">
    <property type="term" value="F:protein-containing complex binding"/>
    <property type="evidence" value="ECO:0007669"/>
    <property type="project" value="InterPro"/>
</dbReference>
<dbReference type="Gene3D" id="1.25.40.10">
    <property type="entry name" value="Tetratricopeptide repeat domain"/>
    <property type="match status" value="1"/>
</dbReference>
<feature type="transmembrane region" description="Helical" evidence="9">
    <location>
        <begin position="24"/>
        <end position="45"/>
    </location>
</feature>
<dbReference type="PANTHER" id="PTHR38035">
    <property type="entry name" value="UPF0070 PROTEIN YFGM"/>
    <property type="match status" value="1"/>
</dbReference>
<dbReference type="InterPro" id="IPR026039">
    <property type="entry name" value="YfgM"/>
</dbReference>
<dbReference type="RefSeq" id="WP_052064554.1">
    <property type="nucleotide sequence ID" value="NZ_JQSG02000001.1"/>
</dbReference>
<dbReference type="AlphaFoldDB" id="A0A1A6C7W5"/>
<dbReference type="InterPro" id="IPR018704">
    <property type="entry name" value="SecYEG/CpoB_TPR"/>
</dbReference>
<protein>
    <recommendedName>
        <fullName evidence="8">Ancillary SecYEG translocon subunit</fullName>
    </recommendedName>
</protein>